<keyword evidence="5" id="KW-1185">Reference proteome</keyword>
<dbReference type="Proteomes" id="UP000559010">
    <property type="component" value="Unassembled WGS sequence"/>
</dbReference>
<gene>
    <name evidence="4" type="ORF">HH304_03105</name>
</gene>
<evidence type="ECO:0000256" key="2">
    <source>
        <dbReference type="ARBA" id="ARBA00022801"/>
    </source>
</evidence>
<evidence type="ECO:0000256" key="1">
    <source>
        <dbReference type="ARBA" id="ARBA00010088"/>
    </source>
</evidence>
<dbReference type="GO" id="GO:0008233">
    <property type="term" value="F:peptidase activity"/>
    <property type="evidence" value="ECO:0007669"/>
    <property type="project" value="InterPro"/>
</dbReference>
<dbReference type="Pfam" id="PF00561">
    <property type="entry name" value="Abhydrolase_1"/>
    <property type="match status" value="1"/>
</dbReference>
<dbReference type="InterPro" id="IPR000073">
    <property type="entry name" value="AB_hydrolase_1"/>
</dbReference>
<dbReference type="SUPFAM" id="SSF53474">
    <property type="entry name" value="alpha/beta-Hydrolases"/>
    <property type="match status" value="1"/>
</dbReference>
<proteinExistence type="inferred from homology"/>
<dbReference type="EMBL" id="JABBNU010000002">
    <property type="protein sequence ID" value="NMM47372.1"/>
    <property type="molecule type" value="Genomic_DNA"/>
</dbReference>
<name>A0A848J2F8_9BACT</name>
<dbReference type="PRINTS" id="PR00793">
    <property type="entry name" value="PROAMNOPTASE"/>
</dbReference>
<dbReference type="PRINTS" id="PR00111">
    <property type="entry name" value="ABHYDROLASE"/>
</dbReference>
<sequence>MNRFFLQIQLFLFLVPFIGFSQKSEGYINYKNSDIYYQSYGKGQPLLIINGGPGMNSRGFEGLAQELGKKYYTILFDQRGTGNSKLTNISSETISMDLMVEDIEDIRKKLNIESWTILGQSFGGILANYYAVKYPEKVSGLIHSSSAGINLDFLQQNGIESSLTPTEIDSLNYWRAQSKETGSEESDYMSRFYLAKAYLHGNKYEHAIAERLGQANMQINSIVWSELRESNYDLSKELSSFDKPVLILQGEFDVLKPDVAYKLKDVFKNSTVSIIKGSGHYGWLENPNDYFEVIDSFMTELKRK</sequence>
<keyword evidence="2 4" id="KW-0378">Hydrolase</keyword>
<evidence type="ECO:0000259" key="3">
    <source>
        <dbReference type="Pfam" id="PF00561"/>
    </source>
</evidence>
<dbReference type="GO" id="GO:0006508">
    <property type="term" value="P:proteolysis"/>
    <property type="evidence" value="ECO:0007669"/>
    <property type="project" value="InterPro"/>
</dbReference>
<dbReference type="InterPro" id="IPR050266">
    <property type="entry name" value="AB_hydrolase_sf"/>
</dbReference>
<feature type="domain" description="AB hydrolase-1" evidence="3">
    <location>
        <begin position="45"/>
        <end position="287"/>
    </location>
</feature>
<dbReference type="AlphaFoldDB" id="A0A848J2F8"/>
<dbReference type="InterPro" id="IPR002410">
    <property type="entry name" value="Peptidase_S33"/>
</dbReference>
<dbReference type="InterPro" id="IPR029058">
    <property type="entry name" value="AB_hydrolase_fold"/>
</dbReference>
<organism evidence="4 5">
    <name type="scientific">Marinigracilibium pacificum</name>
    <dbReference type="NCBI Taxonomy" id="2729599"/>
    <lineage>
        <taxon>Bacteria</taxon>
        <taxon>Pseudomonadati</taxon>
        <taxon>Bacteroidota</taxon>
        <taxon>Cytophagia</taxon>
        <taxon>Cytophagales</taxon>
        <taxon>Flammeovirgaceae</taxon>
        <taxon>Marinigracilibium</taxon>
    </lineage>
</organism>
<reference evidence="4 5" key="1">
    <citation type="submission" date="2020-04" db="EMBL/GenBank/DDBJ databases">
        <title>Flammeovirgaceae bacterium KN852 isolated from deep sea.</title>
        <authorList>
            <person name="Zhang D.-C."/>
        </authorList>
    </citation>
    <scope>NUCLEOTIDE SEQUENCE [LARGE SCALE GENOMIC DNA]</scope>
    <source>
        <strain evidence="4 5">KN852</strain>
    </source>
</reference>
<accession>A0A848J2F8</accession>
<dbReference type="PANTHER" id="PTHR43798">
    <property type="entry name" value="MONOACYLGLYCEROL LIPASE"/>
    <property type="match status" value="1"/>
</dbReference>
<evidence type="ECO:0000313" key="4">
    <source>
        <dbReference type="EMBL" id="NMM47372.1"/>
    </source>
</evidence>
<dbReference type="RefSeq" id="WP_169678000.1">
    <property type="nucleotide sequence ID" value="NZ_JABBNU010000002.1"/>
</dbReference>
<comment type="caution">
    <text evidence="4">The sequence shown here is derived from an EMBL/GenBank/DDBJ whole genome shotgun (WGS) entry which is preliminary data.</text>
</comment>
<protein>
    <submittedName>
        <fullName evidence="4">Alpha/beta fold hydrolase</fullName>
    </submittedName>
</protein>
<comment type="similarity">
    <text evidence="1">Belongs to the peptidase S33 family.</text>
</comment>
<dbReference type="Gene3D" id="3.40.50.1820">
    <property type="entry name" value="alpha/beta hydrolase"/>
    <property type="match status" value="1"/>
</dbReference>
<evidence type="ECO:0000313" key="5">
    <source>
        <dbReference type="Proteomes" id="UP000559010"/>
    </source>
</evidence>